<evidence type="ECO:0000256" key="2">
    <source>
        <dbReference type="ARBA" id="ARBA00022448"/>
    </source>
</evidence>
<comment type="subcellular location">
    <subcellularLocation>
        <location evidence="1">Membrane</location>
        <topology evidence="1">Multi-pass membrane protein</topology>
    </subcellularLocation>
</comment>
<dbReference type="InterPro" id="IPR004680">
    <property type="entry name" value="Cit_transptr-like_dom"/>
</dbReference>
<organism evidence="9">
    <name type="scientific">marine sediment metagenome</name>
    <dbReference type="NCBI Taxonomy" id="412755"/>
    <lineage>
        <taxon>unclassified sequences</taxon>
        <taxon>metagenomes</taxon>
        <taxon>ecological metagenomes</taxon>
    </lineage>
</organism>
<dbReference type="InterPro" id="IPR051679">
    <property type="entry name" value="DASS-Related_Transporters"/>
</dbReference>
<reference evidence="9" key="1">
    <citation type="journal article" date="2014" name="Front. Microbiol.">
        <title>High frequency of phylogenetically diverse reductive dehalogenase-homologous genes in deep subseafloor sedimentary metagenomes.</title>
        <authorList>
            <person name="Kawai M."/>
            <person name="Futagami T."/>
            <person name="Toyoda A."/>
            <person name="Takaki Y."/>
            <person name="Nishi S."/>
            <person name="Hori S."/>
            <person name="Arai W."/>
            <person name="Tsubouchi T."/>
            <person name="Morono Y."/>
            <person name="Uchiyama I."/>
            <person name="Ito T."/>
            <person name="Fujiyama A."/>
            <person name="Inagaki F."/>
            <person name="Takami H."/>
        </authorList>
    </citation>
    <scope>NUCLEOTIDE SEQUENCE</scope>
    <source>
        <strain evidence="9">Expedition CK06-06</strain>
    </source>
</reference>
<dbReference type="GO" id="GO:0005886">
    <property type="term" value="C:plasma membrane"/>
    <property type="evidence" value="ECO:0007669"/>
    <property type="project" value="TreeGrafter"/>
</dbReference>
<feature type="domain" description="Citrate transporter-like" evidence="8">
    <location>
        <begin position="9"/>
        <end position="107"/>
    </location>
</feature>
<dbReference type="EMBL" id="BARW01017188">
    <property type="protein sequence ID" value="GAI99821.1"/>
    <property type="molecule type" value="Genomic_DNA"/>
</dbReference>
<evidence type="ECO:0000256" key="1">
    <source>
        <dbReference type="ARBA" id="ARBA00004141"/>
    </source>
</evidence>
<evidence type="ECO:0000256" key="3">
    <source>
        <dbReference type="ARBA" id="ARBA00022692"/>
    </source>
</evidence>
<dbReference type="PANTHER" id="PTHR43652">
    <property type="entry name" value="BASIC AMINO ACID ANTIPORTER YFCC-RELATED"/>
    <property type="match status" value="1"/>
</dbReference>
<sequence>MYLPAAGALALLIVVAMAVTPFLNNAATVLVMAPIAASFATNLSYNPDPFLMAVAIGAACDFLTPIGHQCNTLVMGPGGYRFGDYWRLGLPLSIIVIVAGTPLILYFWPL</sequence>
<dbReference type="AlphaFoldDB" id="X1U873"/>
<comment type="caution">
    <text evidence="9">The sequence shown here is derived from an EMBL/GenBank/DDBJ whole genome shotgun (WGS) entry which is preliminary data.</text>
</comment>
<dbReference type="PANTHER" id="PTHR43652:SF2">
    <property type="entry name" value="BASIC AMINO ACID ANTIPORTER YFCC-RELATED"/>
    <property type="match status" value="1"/>
</dbReference>
<evidence type="ECO:0000256" key="4">
    <source>
        <dbReference type="ARBA" id="ARBA00022737"/>
    </source>
</evidence>
<dbReference type="GO" id="GO:0055085">
    <property type="term" value="P:transmembrane transport"/>
    <property type="evidence" value="ECO:0007669"/>
    <property type="project" value="InterPro"/>
</dbReference>
<accession>X1U873</accession>
<evidence type="ECO:0000256" key="5">
    <source>
        <dbReference type="ARBA" id="ARBA00022989"/>
    </source>
</evidence>
<dbReference type="Pfam" id="PF03600">
    <property type="entry name" value="CitMHS"/>
    <property type="match status" value="1"/>
</dbReference>
<keyword evidence="6 7" id="KW-0472">Membrane</keyword>
<name>X1U873_9ZZZZ</name>
<gene>
    <name evidence="9" type="ORF">S12H4_29749</name>
</gene>
<proteinExistence type="predicted"/>
<evidence type="ECO:0000256" key="7">
    <source>
        <dbReference type="SAM" id="Phobius"/>
    </source>
</evidence>
<protein>
    <recommendedName>
        <fullName evidence="8">Citrate transporter-like domain-containing protein</fullName>
    </recommendedName>
</protein>
<feature type="transmembrane region" description="Helical" evidence="7">
    <location>
        <begin position="88"/>
        <end position="108"/>
    </location>
</feature>
<evidence type="ECO:0000259" key="8">
    <source>
        <dbReference type="Pfam" id="PF03600"/>
    </source>
</evidence>
<keyword evidence="4" id="KW-0677">Repeat</keyword>
<keyword evidence="2" id="KW-0813">Transport</keyword>
<keyword evidence="5 7" id="KW-1133">Transmembrane helix</keyword>
<feature type="transmembrane region" description="Helical" evidence="7">
    <location>
        <begin position="50"/>
        <end position="67"/>
    </location>
</feature>
<evidence type="ECO:0000256" key="6">
    <source>
        <dbReference type="ARBA" id="ARBA00023136"/>
    </source>
</evidence>
<keyword evidence="3 7" id="KW-0812">Transmembrane</keyword>
<evidence type="ECO:0000313" key="9">
    <source>
        <dbReference type="EMBL" id="GAI99821.1"/>
    </source>
</evidence>